<feature type="region of interest" description="Disordered" evidence="1">
    <location>
        <begin position="206"/>
        <end position="233"/>
    </location>
</feature>
<name>A0A6J3PVR5_TURTR</name>
<organism evidence="2 3">
    <name type="scientific">Tursiops truncatus</name>
    <name type="common">Atlantic bottle-nosed dolphin</name>
    <name type="synonym">Delphinus truncatus</name>
    <dbReference type="NCBI Taxonomy" id="9739"/>
    <lineage>
        <taxon>Eukaryota</taxon>
        <taxon>Metazoa</taxon>
        <taxon>Chordata</taxon>
        <taxon>Craniata</taxon>
        <taxon>Vertebrata</taxon>
        <taxon>Euteleostomi</taxon>
        <taxon>Mammalia</taxon>
        <taxon>Eutheria</taxon>
        <taxon>Laurasiatheria</taxon>
        <taxon>Artiodactyla</taxon>
        <taxon>Whippomorpha</taxon>
        <taxon>Cetacea</taxon>
        <taxon>Odontoceti</taxon>
        <taxon>Delphinidae</taxon>
        <taxon>Tursiops</taxon>
    </lineage>
</organism>
<feature type="region of interest" description="Disordered" evidence="1">
    <location>
        <begin position="1"/>
        <end position="101"/>
    </location>
</feature>
<proteinExistence type="predicted"/>
<evidence type="ECO:0000313" key="2">
    <source>
        <dbReference type="Proteomes" id="UP000245320"/>
    </source>
</evidence>
<accession>A0A6J3PVR5</accession>
<dbReference type="OrthoDB" id="9396392at2759"/>
<feature type="compositionally biased region" description="Basic and acidic residues" evidence="1">
    <location>
        <begin position="38"/>
        <end position="48"/>
    </location>
</feature>
<feature type="compositionally biased region" description="Pro residues" evidence="1">
    <location>
        <begin position="1"/>
        <end position="12"/>
    </location>
</feature>
<reference evidence="3" key="1">
    <citation type="submission" date="2025-08" db="UniProtKB">
        <authorList>
            <consortium name="RefSeq"/>
        </authorList>
    </citation>
    <scope>IDENTIFICATION</scope>
    <source>
        <tissue evidence="3">Spleen</tissue>
    </source>
</reference>
<sequence>MLPEPPPPPPPRLTGRRTDFPLSGILTGLPGGGGGGGEEGKGGEGGEQEREEVDLDPFLPARTRAAPATATRRRRPLSISPPAPTRDPRLSARRTGARAARLETAWPPGDVHAVLSVGGHRGFCILGTNPELARDGRCKVRPLFPREEQPRPTEMSRHHSRFERDYRVGWDRREWSANGTHGTTSICSATTGAGCGTASSLSARPGLLPLPGVPSRLPTPATAPAPCTTGSSEAIPSLVASSASAVTTKVRPAWRPL</sequence>
<dbReference type="InParanoid" id="A0A6J3PVR5"/>
<feature type="compositionally biased region" description="Low complexity" evidence="1">
    <location>
        <begin position="218"/>
        <end position="229"/>
    </location>
</feature>
<keyword evidence="2" id="KW-1185">Reference proteome</keyword>
<evidence type="ECO:0000256" key="1">
    <source>
        <dbReference type="SAM" id="MobiDB-lite"/>
    </source>
</evidence>
<dbReference type="RefSeq" id="XP_033694101.1">
    <property type="nucleotide sequence ID" value="XM_033838210.1"/>
</dbReference>
<dbReference type="Proteomes" id="UP000245320">
    <property type="component" value="Chromosome 14"/>
</dbReference>
<gene>
    <name evidence="3" type="primary">LOC117307833</name>
</gene>
<evidence type="ECO:0000313" key="3">
    <source>
        <dbReference type="RefSeq" id="XP_033694101.1"/>
    </source>
</evidence>
<protein>
    <submittedName>
        <fullName evidence="3">Uncharacterized protein LOC117307833</fullName>
    </submittedName>
</protein>
<feature type="compositionally biased region" description="Low complexity" evidence="1">
    <location>
        <begin position="60"/>
        <end position="70"/>
    </location>
</feature>
<dbReference type="AlphaFoldDB" id="A0A6J3PVR5"/>